<evidence type="ECO:0000256" key="1">
    <source>
        <dbReference type="ARBA" id="ARBA00023002"/>
    </source>
</evidence>
<keyword evidence="5" id="KW-1185">Reference proteome</keyword>
<dbReference type="PRINTS" id="PR00420">
    <property type="entry name" value="RNGMNOXGNASE"/>
</dbReference>
<accession>A0A852W7V1</accession>
<comment type="caution">
    <text evidence="4">The sequence shown here is derived from an EMBL/GenBank/DDBJ whole genome shotgun (WGS) entry which is preliminary data.</text>
</comment>
<dbReference type="PANTHER" id="PTHR43476">
    <property type="entry name" value="3-(3-HYDROXY-PHENYL)PROPIONATE/3-HYDROXYCINNAMIC ACID HYDROXYLASE"/>
    <property type="match status" value="1"/>
</dbReference>
<dbReference type="InterPro" id="IPR002938">
    <property type="entry name" value="FAD-bd"/>
</dbReference>
<dbReference type="Gene3D" id="3.50.50.60">
    <property type="entry name" value="FAD/NAD(P)-binding domain"/>
    <property type="match status" value="2"/>
</dbReference>
<feature type="domain" description="FAD-binding" evidence="3">
    <location>
        <begin position="6"/>
        <end position="342"/>
    </location>
</feature>
<evidence type="ECO:0000313" key="5">
    <source>
        <dbReference type="Proteomes" id="UP000549695"/>
    </source>
</evidence>
<dbReference type="InterPro" id="IPR036188">
    <property type="entry name" value="FAD/NAD-bd_sf"/>
</dbReference>
<sequence length="415" mass="44390">MTAERTIVAGGGPGGMLLAYLLARAGLPVTLLERHRDFDRDFRGDSLHPWTLELLDRLGLTDRLLALPHVPARQFRFRTPRGVVTTTDYGLLDTPYDYVALMPQARFLDFLAAEAAALPAFELRTGAAVTGLLGAGTADDPVRGVRLRSGEELAAGLVVAADGRFSRIRSLAGLTARSQGATTDLLWFALPHRDGDPPDADVDLFLGTRHYVGLLGGPGRWQVGLSLPKGGYPALREAGVEYVRREVAERVPWLADRVGLLTDLNQATLLSVDISRVPTWHRPGLLLIGDAAHVISPVGGNGILMALQDALAAANHLVPALRAGTVGTATLAAVQAEREPAIVSVQAQQVRIERGVARARERGRTITPPAFVRLLMRVPAVRRRSARGNAYGPVPVHPSPELERALGLGPAPVPA</sequence>
<feature type="region of interest" description="Disordered" evidence="2">
    <location>
        <begin position="388"/>
        <end position="415"/>
    </location>
</feature>
<dbReference type="SUPFAM" id="SSF51905">
    <property type="entry name" value="FAD/NAD(P)-binding domain"/>
    <property type="match status" value="1"/>
</dbReference>
<dbReference type="GO" id="GO:0071949">
    <property type="term" value="F:FAD binding"/>
    <property type="evidence" value="ECO:0007669"/>
    <property type="project" value="InterPro"/>
</dbReference>
<proteinExistence type="predicted"/>
<evidence type="ECO:0000313" key="4">
    <source>
        <dbReference type="EMBL" id="NYG01522.1"/>
    </source>
</evidence>
<organism evidence="4 5">
    <name type="scientific">Pseudonocardia alni</name>
    <name type="common">Amycolata alni</name>
    <dbReference type="NCBI Taxonomy" id="33907"/>
    <lineage>
        <taxon>Bacteria</taxon>
        <taxon>Bacillati</taxon>
        <taxon>Actinomycetota</taxon>
        <taxon>Actinomycetes</taxon>
        <taxon>Pseudonocardiales</taxon>
        <taxon>Pseudonocardiaceae</taxon>
        <taxon>Pseudonocardia</taxon>
    </lineage>
</organism>
<evidence type="ECO:0000259" key="3">
    <source>
        <dbReference type="Pfam" id="PF01494"/>
    </source>
</evidence>
<dbReference type="InterPro" id="IPR050631">
    <property type="entry name" value="PheA/TfdB_FAD_monoxygenase"/>
</dbReference>
<dbReference type="AlphaFoldDB" id="A0A852W7V1"/>
<dbReference type="Proteomes" id="UP000549695">
    <property type="component" value="Unassembled WGS sequence"/>
</dbReference>
<reference evidence="4 5" key="1">
    <citation type="submission" date="2020-07" db="EMBL/GenBank/DDBJ databases">
        <title>Sequencing the genomes of 1000 actinobacteria strains.</title>
        <authorList>
            <person name="Klenk H.-P."/>
        </authorList>
    </citation>
    <scope>NUCLEOTIDE SEQUENCE [LARGE SCALE GENOMIC DNA]</scope>
    <source>
        <strain evidence="4 5">DSM 44749</strain>
    </source>
</reference>
<protein>
    <submittedName>
        <fullName evidence="4">2-polyprenyl-6-methoxyphenol hydroxylase-like FAD-dependent oxidoreductase</fullName>
    </submittedName>
</protein>
<dbReference type="PANTHER" id="PTHR43476:SF5">
    <property type="entry name" value="FAD-DEPENDENT MONOOXYGENASE"/>
    <property type="match status" value="1"/>
</dbReference>
<evidence type="ECO:0000256" key="2">
    <source>
        <dbReference type="SAM" id="MobiDB-lite"/>
    </source>
</evidence>
<dbReference type="EMBL" id="JACCCZ010000001">
    <property type="protein sequence ID" value="NYG01522.1"/>
    <property type="molecule type" value="Genomic_DNA"/>
</dbReference>
<keyword evidence="1" id="KW-0560">Oxidoreductase</keyword>
<dbReference type="Pfam" id="PF01494">
    <property type="entry name" value="FAD_binding_3"/>
    <property type="match status" value="1"/>
</dbReference>
<gene>
    <name evidence="4" type="ORF">HDA37_001807</name>
</gene>
<name>A0A852W7V1_PSEA5</name>
<dbReference type="GO" id="GO:0016491">
    <property type="term" value="F:oxidoreductase activity"/>
    <property type="evidence" value="ECO:0007669"/>
    <property type="project" value="UniProtKB-KW"/>
</dbReference>